<dbReference type="AlphaFoldDB" id="A0A6M3Y0W4"/>
<protein>
    <submittedName>
        <fullName evidence="1">Uncharacterized protein</fullName>
    </submittedName>
</protein>
<proteinExistence type="predicted"/>
<evidence type="ECO:0000313" key="1">
    <source>
        <dbReference type="EMBL" id="QJI03857.1"/>
    </source>
</evidence>
<accession>A0A6M3Y0W4</accession>
<sequence>MLADEHVIDEVLGADWFLLFSEFYDMTKDELGEIYTGRMIPWDVFKRVLNDHWLQYAMRN</sequence>
<reference evidence="1" key="1">
    <citation type="submission" date="2020-03" db="EMBL/GenBank/DDBJ databases">
        <title>The deep terrestrial virosphere.</title>
        <authorList>
            <person name="Holmfeldt K."/>
            <person name="Nilsson E."/>
            <person name="Simone D."/>
            <person name="Lopez-Fernandez M."/>
            <person name="Wu X."/>
            <person name="de Brujin I."/>
            <person name="Lundin D."/>
            <person name="Andersson A."/>
            <person name="Bertilsson S."/>
            <person name="Dopson M."/>
        </authorList>
    </citation>
    <scope>NUCLEOTIDE SEQUENCE</scope>
    <source>
        <strain evidence="1">TM448B05252</strain>
    </source>
</reference>
<organism evidence="1">
    <name type="scientific">viral metagenome</name>
    <dbReference type="NCBI Taxonomy" id="1070528"/>
    <lineage>
        <taxon>unclassified sequences</taxon>
        <taxon>metagenomes</taxon>
        <taxon>organismal metagenomes</taxon>
    </lineage>
</organism>
<dbReference type="EMBL" id="MT145125">
    <property type="protein sequence ID" value="QJI03857.1"/>
    <property type="molecule type" value="Genomic_DNA"/>
</dbReference>
<name>A0A6M3Y0W4_9ZZZZ</name>
<gene>
    <name evidence="1" type="ORF">TM448B05252_0009</name>
</gene>